<evidence type="ECO:0000313" key="3">
    <source>
        <dbReference type="Proteomes" id="UP000001558"/>
    </source>
</evidence>
<feature type="transmembrane region" description="Helical" evidence="1">
    <location>
        <begin position="175"/>
        <end position="197"/>
    </location>
</feature>
<dbReference type="EMBL" id="CP000606">
    <property type="protein sequence ID" value="ABO23574.1"/>
    <property type="molecule type" value="Genomic_DNA"/>
</dbReference>
<feature type="transmembrane region" description="Helical" evidence="1">
    <location>
        <begin position="209"/>
        <end position="230"/>
    </location>
</feature>
<dbReference type="AlphaFoldDB" id="A3QDM6"/>
<feature type="transmembrane region" description="Helical" evidence="1">
    <location>
        <begin position="132"/>
        <end position="155"/>
    </location>
</feature>
<keyword evidence="1" id="KW-0472">Membrane</keyword>
<dbReference type="eggNOG" id="ENOG5031EV8">
    <property type="taxonomic scope" value="Bacteria"/>
</dbReference>
<keyword evidence="3" id="KW-1185">Reference proteome</keyword>
<feature type="transmembrane region" description="Helical" evidence="1">
    <location>
        <begin position="59"/>
        <end position="81"/>
    </location>
</feature>
<accession>A3QDM6</accession>
<sequence precursor="true">MRAGLGLLILLLLGLTLAKGGYLYLKDIALTKPFFTFTNPAWGLWLILVLGVRPSVNLLVSVIMLFSLPLYAACLLFVGYWPVVTYLIGGQVPSLLELSNWLLSIAYGPFAAQMDFFTIANRLAQFSDLRYFIMLVTLSGGLAMAVILPMAHLPIAGGVANRRGLDLDAGAETPIWLSLLGRLLLGILFYNVAYPLLAFASILPLGLNYLAVWTVLLMPILGFGLALINWHRPHDEKLGAGLIRYFSLALLALLAGYIWHNFDDLFGALLKVTQGDLIQALVFLFLLSGLFVLFMLASLVRACEGSKR</sequence>
<reference evidence="2 3" key="1">
    <citation type="submission" date="2007-03" db="EMBL/GenBank/DDBJ databases">
        <title>Complete sequence of Shewanella loihica PV-4.</title>
        <authorList>
            <consortium name="US DOE Joint Genome Institute"/>
            <person name="Copeland A."/>
            <person name="Lucas S."/>
            <person name="Lapidus A."/>
            <person name="Barry K."/>
            <person name="Detter J.C."/>
            <person name="Glavina del Rio T."/>
            <person name="Hammon N."/>
            <person name="Israni S."/>
            <person name="Dalin E."/>
            <person name="Tice H."/>
            <person name="Pitluck S."/>
            <person name="Chain P."/>
            <person name="Malfatti S."/>
            <person name="Shin M."/>
            <person name="Vergez L."/>
            <person name="Schmutz J."/>
            <person name="Larimer F."/>
            <person name="Land M."/>
            <person name="Hauser L."/>
            <person name="Kyrpides N."/>
            <person name="Mikhailova N."/>
            <person name="Romine M.F."/>
            <person name="Serres G."/>
            <person name="Fredrickson J."/>
            <person name="Tiedje J."/>
            <person name="Richardson P."/>
        </authorList>
    </citation>
    <scope>NUCLEOTIDE SEQUENCE [LARGE SCALE GENOMIC DNA]</scope>
    <source>
        <strain evidence="3">ATCC BAA-1088 / PV-4</strain>
    </source>
</reference>
<feature type="transmembrane region" description="Helical" evidence="1">
    <location>
        <begin position="280"/>
        <end position="300"/>
    </location>
</feature>
<name>A3QDM6_SHELP</name>
<gene>
    <name evidence="2" type="ordered locus">Shew_1707</name>
</gene>
<proteinExistence type="predicted"/>
<keyword evidence="1" id="KW-0812">Transmembrane</keyword>
<evidence type="ECO:0000313" key="2">
    <source>
        <dbReference type="EMBL" id="ABO23574.1"/>
    </source>
</evidence>
<keyword evidence="1" id="KW-1133">Transmembrane helix</keyword>
<organism evidence="2 3">
    <name type="scientific">Shewanella loihica (strain ATCC BAA-1088 / PV-4)</name>
    <dbReference type="NCBI Taxonomy" id="323850"/>
    <lineage>
        <taxon>Bacteria</taxon>
        <taxon>Pseudomonadati</taxon>
        <taxon>Pseudomonadota</taxon>
        <taxon>Gammaproteobacteria</taxon>
        <taxon>Alteromonadales</taxon>
        <taxon>Shewanellaceae</taxon>
        <taxon>Shewanella</taxon>
    </lineage>
</organism>
<evidence type="ECO:0000256" key="1">
    <source>
        <dbReference type="SAM" id="Phobius"/>
    </source>
</evidence>
<dbReference type="Proteomes" id="UP000001558">
    <property type="component" value="Chromosome"/>
</dbReference>
<dbReference type="KEGG" id="slo:Shew_1707"/>
<feature type="transmembrane region" description="Helical" evidence="1">
    <location>
        <begin position="34"/>
        <end position="52"/>
    </location>
</feature>
<dbReference type="HOGENOM" id="CLU_902822_0_0_6"/>
<feature type="transmembrane region" description="Helical" evidence="1">
    <location>
        <begin position="242"/>
        <end position="259"/>
    </location>
</feature>
<protein>
    <submittedName>
        <fullName evidence="2">Uncharacterized protein</fullName>
    </submittedName>
</protein>